<dbReference type="Proteomes" id="UP001595900">
    <property type="component" value="Unassembled WGS sequence"/>
</dbReference>
<protein>
    <recommendedName>
        <fullName evidence="9">Prepilin leader peptidase/N-methyltransferase</fullName>
        <ecNumber evidence="9">2.1.1.-</ecNumber>
        <ecNumber evidence="9">3.4.23.43</ecNumber>
    </recommendedName>
</protein>
<feature type="transmembrane region" description="Helical" evidence="10">
    <location>
        <begin position="243"/>
        <end position="268"/>
    </location>
</feature>
<evidence type="ECO:0000256" key="7">
    <source>
        <dbReference type="ARBA" id="ARBA00023136"/>
    </source>
</evidence>
<dbReference type="InterPro" id="IPR000045">
    <property type="entry name" value="Prepilin_IV_endopep_pep"/>
</dbReference>
<dbReference type="Pfam" id="PF01478">
    <property type="entry name" value="Peptidase_A24"/>
    <property type="match status" value="1"/>
</dbReference>
<dbReference type="InterPro" id="IPR014032">
    <property type="entry name" value="Peptidase_A24A_bac"/>
</dbReference>
<evidence type="ECO:0000256" key="5">
    <source>
        <dbReference type="ARBA" id="ARBA00022692"/>
    </source>
</evidence>
<keyword evidence="9" id="KW-0489">Methyltransferase</keyword>
<keyword evidence="4" id="KW-0997">Cell inner membrane</keyword>
<evidence type="ECO:0000313" key="14">
    <source>
        <dbReference type="Proteomes" id="UP001595900"/>
    </source>
</evidence>
<gene>
    <name evidence="13" type="ORF">ACFOYW_03540</name>
</gene>
<keyword evidence="3" id="KW-1003">Cell membrane</keyword>
<dbReference type="EMBL" id="JBHSCN010000002">
    <property type="protein sequence ID" value="MFC4242435.1"/>
    <property type="molecule type" value="Genomic_DNA"/>
</dbReference>
<evidence type="ECO:0000256" key="10">
    <source>
        <dbReference type="SAM" id="Phobius"/>
    </source>
</evidence>
<sequence length="273" mass="28727">MPAIALGIFGSLIGSFLNVVVYRVPRRLSVVSPPSACPRCGQLIKGYDNIPLLSWLMLRGKCRNCAEPISARYPLVELGTGLAFAAVALWFALTRWQAGDAAHLTASVLELVAFLYLAAVSVALALIDLDTHTLPNRIVGPSYLVGGVLLGAASVITRNWSGLVTMFAGAAALFALYFIVAMISPRGMGFGDVKLAGVLGLYLAHLGLAQLVVGAFSAFVFGGLFAIVLVIARRAGRKSGIPFGPWMLVGAWFGAWFGVPLAAGYLSLFGLNA</sequence>
<keyword evidence="9" id="KW-0645">Protease</keyword>
<dbReference type="InterPro" id="IPR050882">
    <property type="entry name" value="Prepilin_peptidase/N-MTase"/>
</dbReference>
<dbReference type="PANTHER" id="PTHR30487:SF0">
    <property type="entry name" value="PREPILIN LEADER PEPTIDASE_N-METHYLTRANSFERASE-RELATED"/>
    <property type="match status" value="1"/>
</dbReference>
<comment type="function">
    <text evidence="9">Plays an essential role in type IV pili and type II pseudopili formation by proteolytically removing the leader sequence from substrate proteins and subsequently monomethylating the alpha-amino group of the newly exposed N-terminal phenylalanine.</text>
</comment>
<comment type="subcellular location">
    <subcellularLocation>
        <location evidence="1">Cell inner membrane</location>
        <topology evidence="1">Multi-pass membrane protein</topology>
    </subcellularLocation>
    <subcellularLocation>
        <location evidence="9">Cell membrane</location>
        <topology evidence="9">Multi-pass membrane protein</topology>
    </subcellularLocation>
</comment>
<dbReference type="RefSeq" id="WP_390227265.1">
    <property type="nucleotide sequence ID" value="NZ_JBHSCN010000002.1"/>
</dbReference>
<evidence type="ECO:0000256" key="6">
    <source>
        <dbReference type="ARBA" id="ARBA00022989"/>
    </source>
</evidence>
<keyword evidence="14" id="KW-1185">Reference proteome</keyword>
<keyword evidence="7 10" id="KW-0472">Membrane</keyword>
<evidence type="ECO:0000256" key="3">
    <source>
        <dbReference type="ARBA" id="ARBA00022475"/>
    </source>
</evidence>
<dbReference type="EC" id="3.4.23.43" evidence="9"/>
<keyword evidence="5 9" id="KW-0812">Transmembrane</keyword>
<keyword evidence="9" id="KW-0808">Transferase</keyword>
<keyword evidence="6 10" id="KW-1133">Transmembrane helix</keyword>
<name>A0ABV8Q501_9MICO</name>
<dbReference type="Gene3D" id="1.20.120.1220">
    <property type="match status" value="1"/>
</dbReference>
<dbReference type="EC" id="2.1.1.-" evidence="9"/>
<dbReference type="GO" id="GO:0016787">
    <property type="term" value="F:hydrolase activity"/>
    <property type="evidence" value="ECO:0007669"/>
    <property type="project" value="UniProtKB-KW"/>
</dbReference>
<feature type="transmembrane region" description="Helical" evidence="10">
    <location>
        <begin position="138"/>
        <end position="156"/>
    </location>
</feature>
<accession>A0ABV8Q501</accession>
<evidence type="ECO:0000259" key="11">
    <source>
        <dbReference type="Pfam" id="PF01478"/>
    </source>
</evidence>
<comment type="catalytic activity">
    <reaction evidence="9">
        <text>Typically cleaves a -Gly-|-Phe- bond to release an N-terminal, basic peptide of 5-8 residues from type IV prepilin, and then N-methylates the new N-terminal amino group, the methyl donor being S-adenosyl-L-methionine.</text>
        <dbReference type="EC" id="3.4.23.43"/>
    </reaction>
</comment>
<feature type="domain" description="Prepilin type IV endopeptidase peptidase" evidence="11">
    <location>
        <begin position="116"/>
        <end position="227"/>
    </location>
</feature>
<comment type="caution">
    <text evidence="13">The sequence shown here is derived from an EMBL/GenBank/DDBJ whole genome shotgun (WGS) entry which is preliminary data.</text>
</comment>
<keyword evidence="9 13" id="KW-0378">Hydrolase</keyword>
<dbReference type="PANTHER" id="PTHR30487">
    <property type="entry name" value="TYPE 4 PREPILIN-LIKE PROTEINS LEADER PEPTIDE-PROCESSING ENZYME"/>
    <property type="match status" value="1"/>
</dbReference>
<organism evidence="13 14">
    <name type="scientific">Gryllotalpicola reticulitermitis</name>
    <dbReference type="NCBI Taxonomy" id="1184153"/>
    <lineage>
        <taxon>Bacteria</taxon>
        <taxon>Bacillati</taxon>
        <taxon>Actinomycetota</taxon>
        <taxon>Actinomycetes</taxon>
        <taxon>Micrococcales</taxon>
        <taxon>Microbacteriaceae</taxon>
        <taxon>Gryllotalpicola</taxon>
    </lineage>
</organism>
<proteinExistence type="inferred from homology"/>
<feature type="transmembrane region" description="Helical" evidence="10">
    <location>
        <begin position="203"/>
        <end position="231"/>
    </location>
</feature>
<keyword evidence="9" id="KW-0511">Multifunctional enzyme</keyword>
<feature type="domain" description="Prepilin peptidase A24 N-terminal" evidence="12">
    <location>
        <begin position="8"/>
        <end position="90"/>
    </location>
</feature>
<evidence type="ECO:0000256" key="1">
    <source>
        <dbReference type="ARBA" id="ARBA00004429"/>
    </source>
</evidence>
<evidence type="ECO:0000256" key="4">
    <source>
        <dbReference type="ARBA" id="ARBA00022519"/>
    </source>
</evidence>
<feature type="transmembrane region" description="Helical" evidence="10">
    <location>
        <begin position="163"/>
        <end position="183"/>
    </location>
</feature>
<evidence type="ECO:0000256" key="9">
    <source>
        <dbReference type="RuleBase" id="RU003794"/>
    </source>
</evidence>
<dbReference type="PRINTS" id="PR00864">
    <property type="entry name" value="PREPILNPTASE"/>
</dbReference>
<evidence type="ECO:0000313" key="13">
    <source>
        <dbReference type="EMBL" id="MFC4242435.1"/>
    </source>
</evidence>
<dbReference type="InterPro" id="IPR010627">
    <property type="entry name" value="Prepilin_pept_A24_N"/>
</dbReference>
<evidence type="ECO:0000259" key="12">
    <source>
        <dbReference type="Pfam" id="PF06750"/>
    </source>
</evidence>
<comment type="similarity">
    <text evidence="2 8">Belongs to the peptidase A24 family.</text>
</comment>
<feature type="transmembrane region" description="Helical" evidence="10">
    <location>
        <begin position="108"/>
        <end position="126"/>
    </location>
</feature>
<reference evidence="14" key="1">
    <citation type="journal article" date="2019" name="Int. J. Syst. Evol. Microbiol.">
        <title>The Global Catalogue of Microorganisms (GCM) 10K type strain sequencing project: providing services to taxonomists for standard genome sequencing and annotation.</title>
        <authorList>
            <consortium name="The Broad Institute Genomics Platform"/>
            <consortium name="The Broad Institute Genome Sequencing Center for Infectious Disease"/>
            <person name="Wu L."/>
            <person name="Ma J."/>
        </authorList>
    </citation>
    <scope>NUCLEOTIDE SEQUENCE [LARGE SCALE GENOMIC DNA]</scope>
    <source>
        <strain evidence="14">CGMCC 1.10363</strain>
    </source>
</reference>
<evidence type="ECO:0000256" key="2">
    <source>
        <dbReference type="ARBA" id="ARBA00005801"/>
    </source>
</evidence>
<feature type="transmembrane region" description="Helical" evidence="10">
    <location>
        <begin position="78"/>
        <end position="96"/>
    </location>
</feature>
<evidence type="ECO:0000256" key="8">
    <source>
        <dbReference type="RuleBase" id="RU003793"/>
    </source>
</evidence>
<dbReference type="Pfam" id="PF06750">
    <property type="entry name" value="A24_N_bact"/>
    <property type="match status" value="1"/>
</dbReference>